<name>A0ABW0RZD1_9BURK</name>
<gene>
    <name evidence="1" type="ORF">ACFPO9_16780</name>
</gene>
<reference evidence="2" key="1">
    <citation type="journal article" date="2019" name="Int. J. Syst. Evol. Microbiol.">
        <title>The Global Catalogue of Microorganisms (GCM) 10K type strain sequencing project: providing services to taxonomists for standard genome sequencing and annotation.</title>
        <authorList>
            <consortium name="The Broad Institute Genomics Platform"/>
            <consortium name="The Broad Institute Genome Sequencing Center for Infectious Disease"/>
            <person name="Wu L."/>
            <person name="Ma J."/>
        </authorList>
    </citation>
    <scope>NUCLEOTIDE SEQUENCE [LARGE SCALE GENOMIC DNA]</scope>
    <source>
        <strain evidence="2">CGMCC 4.5798</strain>
    </source>
</reference>
<protein>
    <submittedName>
        <fullName evidence="1">Uncharacterized protein</fullName>
    </submittedName>
</protein>
<evidence type="ECO:0000313" key="2">
    <source>
        <dbReference type="Proteomes" id="UP001596086"/>
    </source>
</evidence>
<dbReference type="Proteomes" id="UP001596086">
    <property type="component" value="Unassembled WGS sequence"/>
</dbReference>
<proteinExistence type="predicted"/>
<comment type="caution">
    <text evidence="1">The sequence shown here is derived from an EMBL/GenBank/DDBJ whole genome shotgun (WGS) entry which is preliminary data.</text>
</comment>
<accession>A0ABW0RZD1</accession>
<sequence>MSTPLKYFSRRLSASQCALYSGRNFNLNYKPRPRAGAFHLGAFPMGATVVTGKTVAAFRHPTTGEVIYLCFEQTFEKNCHPHIANWSVRCIGTFEQVMKVVYSSAAACEGGGLQIRSGNTKPETYLKSWRLCFSEPFQMADQEIDLKLGGDSLYAPIPDNHVETALATLERIGRQDVADALKRGGTVKVNLHRDTDIVLGLYGVGTGLSLWKVIRGLWGLGYADETLAPPIAKREVAMPTAVAFAIDPENVVVSINGGPLKHMGWRYSAVGQYIREVAYPIELQRSFSAYQLIRQFRDICDDAPELPDDTIITVTPANTEHSYYLGNAKKLAVKLSIFASVEDVPESYETTFGVVRELKEEYLLSTLEDEQVAFALAPSIDVNTLRLATNGQVLQQSLF</sequence>
<organism evidence="1 2">
    <name type="scientific">Massilia aerilata</name>
    <dbReference type="NCBI Taxonomy" id="453817"/>
    <lineage>
        <taxon>Bacteria</taxon>
        <taxon>Pseudomonadati</taxon>
        <taxon>Pseudomonadota</taxon>
        <taxon>Betaproteobacteria</taxon>
        <taxon>Burkholderiales</taxon>
        <taxon>Oxalobacteraceae</taxon>
        <taxon>Telluria group</taxon>
        <taxon>Massilia</taxon>
    </lineage>
</organism>
<keyword evidence="2" id="KW-1185">Reference proteome</keyword>
<evidence type="ECO:0000313" key="1">
    <source>
        <dbReference type="EMBL" id="MFC5550171.1"/>
    </source>
</evidence>
<dbReference type="RefSeq" id="WP_379772361.1">
    <property type="nucleotide sequence ID" value="NZ_JBHSMZ010000014.1"/>
</dbReference>
<dbReference type="EMBL" id="JBHSMZ010000014">
    <property type="protein sequence ID" value="MFC5550171.1"/>
    <property type="molecule type" value="Genomic_DNA"/>
</dbReference>